<name>A0A4Q7V674_9BURK</name>
<protein>
    <recommendedName>
        <fullName evidence="4">Pilus assembly protein Flp/PilA</fullName>
    </recommendedName>
</protein>
<keyword evidence="3" id="KW-1185">Reference proteome</keyword>
<sequence>MQERLKAQRGQGMTEYIIVVALVAISAIAVFQLFGQTLRSQTAAIARELAGEDGSAESQAARSAAERAAGQTAAKSLKSFTGNADAAGGGSTGQ</sequence>
<keyword evidence="1" id="KW-0472">Membrane</keyword>
<comment type="caution">
    <text evidence="2">The sequence shown here is derived from an EMBL/GenBank/DDBJ whole genome shotgun (WGS) entry which is preliminary data.</text>
</comment>
<feature type="transmembrane region" description="Helical" evidence="1">
    <location>
        <begin position="12"/>
        <end position="34"/>
    </location>
</feature>
<evidence type="ECO:0008006" key="4">
    <source>
        <dbReference type="Google" id="ProtNLM"/>
    </source>
</evidence>
<keyword evidence="1" id="KW-0812">Transmembrane</keyword>
<dbReference type="Proteomes" id="UP000293398">
    <property type="component" value="Unassembled WGS sequence"/>
</dbReference>
<organism evidence="2 3">
    <name type="scientific">Advenella incenata</name>
    <dbReference type="NCBI Taxonomy" id="267800"/>
    <lineage>
        <taxon>Bacteria</taxon>
        <taxon>Pseudomonadati</taxon>
        <taxon>Pseudomonadota</taxon>
        <taxon>Betaproteobacteria</taxon>
        <taxon>Burkholderiales</taxon>
        <taxon>Alcaligenaceae</taxon>
    </lineage>
</organism>
<evidence type="ECO:0000313" key="3">
    <source>
        <dbReference type="Proteomes" id="UP000293398"/>
    </source>
</evidence>
<accession>A0A4Q7V674</accession>
<proteinExistence type="predicted"/>
<reference evidence="2 3" key="1">
    <citation type="submission" date="2019-02" db="EMBL/GenBank/DDBJ databases">
        <title>Genomic Encyclopedia of Type Strains, Phase IV (KMG-IV): sequencing the most valuable type-strain genomes for metagenomic binning, comparative biology and taxonomic classification.</title>
        <authorList>
            <person name="Goeker M."/>
        </authorList>
    </citation>
    <scope>NUCLEOTIDE SEQUENCE [LARGE SCALE GENOMIC DNA]</scope>
    <source>
        <strain evidence="2 3">DSM 23814</strain>
    </source>
</reference>
<dbReference type="RefSeq" id="WP_128396162.1">
    <property type="nucleotide sequence ID" value="NZ_SHKO01000004.1"/>
</dbReference>
<evidence type="ECO:0000313" key="2">
    <source>
        <dbReference type="EMBL" id="RZT92076.1"/>
    </source>
</evidence>
<keyword evidence="1" id="KW-1133">Transmembrane helix</keyword>
<dbReference type="EMBL" id="SHKO01000004">
    <property type="protein sequence ID" value="RZT92076.1"/>
    <property type="molecule type" value="Genomic_DNA"/>
</dbReference>
<gene>
    <name evidence="2" type="ORF">EV681_3984</name>
</gene>
<dbReference type="AlphaFoldDB" id="A0A4Q7V674"/>
<evidence type="ECO:0000256" key="1">
    <source>
        <dbReference type="SAM" id="Phobius"/>
    </source>
</evidence>